<protein>
    <recommendedName>
        <fullName evidence="3 6">Queuosine 5'-phosphate N-glycosylase/hydrolase</fullName>
        <ecNumber evidence="6">3.2.2.-</ecNumber>
    </recommendedName>
    <alternativeName>
        <fullName evidence="4 6">Queuosine-nucleotide N-glycosylase/hydrolase</fullName>
    </alternativeName>
</protein>
<evidence type="ECO:0000313" key="9">
    <source>
        <dbReference type="Proteomes" id="UP000054144"/>
    </source>
</evidence>
<evidence type="ECO:0000256" key="5">
    <source>
        <dbReference type="ARBA" id="ARBA00048204"/>
    </source>
</evidence>
<proteinExistence type="inferred from homology"/>
<dbReference type="AlphaFoldDB" id="A0A0D7A9V6"/>
<evidence type="ECO:0000256" key="6">
    <source>
        <dbReference type="RuleBase" id="RU365002"/>
    </source>
</evidence>
<name>A0A0D7A9V6_9AGAR</name>
<keyword evidence="9" id="KW-1185">Reference proteome</keyword>
<dbReference type="EMBL" id="KN882024">
    <property type="protein sequence ID" value="KIY46721.1"/>
    <property type="molecule type" value="Genomic_DNA"/>
</dbReference>
<dbReference type="InterPro" id="IPR019438">
    <property type="entry name" value="Q_salvage"/>
</dbReference>
<sequence length="400" mass="45377">MAHGIPLVKTESPHVDNSTSASSFLENVGAGNIHKNPVVSSALYAYHKTNLVQINETGVRLAAHHILQKMRTDMYSPHSWRSHPLHMCPNGDAARDKAVLDWIFLVSSLNFSFWSVLEGRPERYGVTWQESWSSDMPKTFTGYWSLVAALNRALSEGIPITDPQFYSSVEQCPDSLIEYVFRPAEQCSEDIPLLRERIAIMREVGLILTQNFGGAYFSFIEEFQRRTSGKGTALQLVQFVTDTFPSFRDEHHFAGRKIYIWKRAQIMVSETWAAFYPERIDEPHPIFPGAAGPAIGDLTMFADYRVPQILAHLRILDYPPSLMCLLREGTPLASGSREELSLRAASIVAVERVRDEMVNSVLVDFYLWDLAKRVESGQEKIEGLQTAELVPIHRTRSIWY</sequence>
<dbReference type="OrthoDB" id="416777at2759"/>
<dbReference type="EC" id="3.2.2.-" evidence="6"/>
<keyword evidence="1 6" id="KW-0378">Hydrolase</keyword>
<reference evidence="8 9" key="1">
    <citation type="journal article" date="2015" name="Fungal Genet. Biol.">
        <title>Evolution of novel wood decay mechanisms in Agaricales revealed by the genome sequences of Fistulina hepatica and Cylindrobasidium torrendii.</title>
        <authorList>
            <person name="Floudas D."/>
            <person name="Held B.W."/>
            <person name="Riley R."/>
            <person name="Nagy L.G."/>
            <person name="Koehler G."/>
            <person name="Ransdell A.S."/>
            <person name="Younus H."/>
            <person name="Chow J."/>
            <person name="Chiniquy J."/>
            <person name="Lipzen A."/>
            <person name="Tritt A."/>
            <person name="Sun H."/>
            <person name="Haridas S."/>
            <person name="LaButti K."/>
            <person name="Ohm R.A."/>
            <person name="Kues U."/>
            <person name="Blanchette R.A."/>
            <person name="Grigoriev I.V."/>
            <person name="Minto R.E."/>
            <person name="Hibbett D.S."/>
        </authorList>
    </citation>
    <scope>NUCLEOTIDE SEQUENCE [LARGE SCALE GENOMIC DNA]</scope>
    <source>
        <strain evidence="8 9">ATCC 64428</strain>
    </source>
</reference>
<accession>A0A0D7A9V6</accession>
<dbReference type="GO" id="GO:0016787">
    <property type="term" value="F:hydrolase activity"/>
    <property type="evidence" value="ECO:0007669"/>
    <property type="project" value="UniProtKB-KW"/>
</dbReference>
<comment type="similarity">
    <text evidence="2 6">Belongs to the QNG1 protein family.</text>
</comment>
<comment type="catalytic activity">
    <reaction evidence="5 6">
        <text>queuosine 5'-phosphate + H2O = queuine + D-ribose 5-phosphate</text>
        <dbReference type="Rhea" id="RHEA:75387"/>
        <dbReference type="ChEBI" id="CHEBI:15377"/>
        <dbReference type="ChEBI" id="CHEBI:17433"/>
        <dbReference type="ChEBI" id="CHEBI:78346"/>
        <dbReference type="ChEBI" id="CHEBI:194371"/>
    </reaction>
    <physiologicalReaction direction="left-to-right" evidence="5 6">
        <dbReference type="Rhea" id="RHEA:75388"/>
    </physiologicalReaction>
</comment>
<evidence type="ECO:0000256" key="4">
    <source>
        <dbReference type="ARBA" id="ARBA00035393"/>
    </source>
</evidence>
<evidence type="ECO:0000256" key="2">
    <source>
        <dbReference type="ARBA" id="ARBA00035119"/>
    </source>
</evidence>
<organism evidence="8 9">
    <name type="scientific">Fistulina hepatica ATCC 64428</name>
    <dbReference type="NCBI Taxonomy" id="1128425"/>
    <lineage>
        <taxon>Eukaryota</taxon>
        <taxon>Fungi</taxon>
        <taxon>Dikarya</taxon>
        <taxon>Basidiomycota</taxon>
        <taxon>Agaricomycotina</taxon>
        <taxon>Agaricomycetes</taxon>
        <taxon>Agaricomycetidae</taxon>
        <taxon>Agaricales</taxon>
        <taxon>Fistulinaceae</taxon>
        <taxon>Fistulina</taxon>
    </lineage>
</organism>
<evidence type="ECO:0000256" key="7">
    <source>
        <dbReference type="SAM" id="MobiDB-lite"/>
    </source>
</evidence>
<dbReference type="Proteomes" id="UP000054144">
    <property type="component" value="Unassembled WGS sequence"/>
</dbReference>
<evidence type="ECO:0000313" key="8">
    <source>
        <dbReference type="EMBL" id="KIY46721.1"/>
    </source>
</evidence>
<evidence type="ECO:0000256" key="1">
    <source>
        <dbReference type="ARBA" id="ARBA00022801"/>
    </source>
</evidence>
<comment type="function">
    <text evidence="6">Catalyzes the hydrolysis of queuosine 5'-phosphate, releasing the nucleobase queuine (q). Is required for salvage of queuine from exogenous queuosine (Q) that is imported and then converted to queuosine 5'-phosphate intracellularly.</text>
</comment>
<feature type="region of interest" description="Disordered" evidence="7">
    <location>
        <begin position="1"/>
        <end position="21"/>
    </location>
</feature>
<dbReference type="Pfam" id="PF10343">
    <property type="entry name" value="Q_salvage"/>
    <property type="match status" value="1"/>
</dbReference>
<dbReference type="PANTHER" id="PTHR21314:SF0">
    <property type="entry name" value="QUEUOSINE 5'-PHOSPHATE N-GLYCOSYLASE_HYDROLASE"/>
    <property type="match status" value="1"/>
</dbReference>
<gene>
    <name evidence="8" type="ORF">FISHEDRAFT_66328</name>
</gene>
<dbReference type="PANTHER" id="PTHR21314">
    <property type="entry name" value="QUEUOSINE 5'-PHOSPHATE N-GLYCOSYLASE_HYDROLASE-RELATED"/>
    <property type="match status" value="1"/>
</dbReference>
<dbReference type="GO" id="GO:0006400">
    <property type="term" value="P:tRNA modification"/>
    <property type="evidence" value="ECO:0007669"/>
    <property type="project" value="TreeGrafter"/>
</dbReference>
<evidence type="ECO:0000256" key="3">
    <source>
        <dbReference type="ARBA" id="ARBA00035306"/>
    </source>
</evidence>